<keyword evidence="1" id="KW-0732">Signal</keyword>
<reference evidence="3 4" key="1">
    <citation type="journal article" date="2021" name="Elife">
        <title>Chloroplast acquisition without the gene transfer in kleptoplastic sea slugs, Plakobranchus ocellatus.</title>
        <authorList>
            <person name="Maeda T."/>
            <person name="Takahashi S."/>
            <person name="Yoshida T."/>
            <person name="Shimamura S."/>
            <person name="Takaki Y."/>
            <person name="Nagai Y."/>
            <person name="Toyoda A."/>
            <person name="Suzuki Y."/>
            <person name="Arimoto A."/>
            <person name="Ishii H."/>
            <person name="Satoh N."/>
            <person name="Nishiyama T."/>
            <person name="Hasebe M."/>
            <person name="Maruyama T."/>
            <person name="Minagawa J."/>
            <person name="Obokata J."/>
            <person name="Shigenobu S."/>
        </authorList>
    </citation>
    <scope>NUCLEOTIDE SEQUENCE [LARGE SCALE GENOMIC DNA]</scope>
</reference>
<protein>
    <recommendedName>
        <fullName evidence="2">Reverse transcriptase domain-containing protein</fullName>
    </recommendedName>
</protein>
<organism evidence="3 4">
    <name type="scientific">Elysia marginata</name>
    <dbReference type="NCBI Taxonomy" id="1093978"/>
    <lineage>
        <taxon>Eukaryota</taxon>
        <taxon>Metazoa</taxon>
        <taxon>Spiralia</taxon>
        <taxon>Lophotrochozoa</taxon>
        <taxon>Mollusca</taxon>
        <taxon>Gastropoda</taxon>
        <taxon>Heterobranchia</taxon>
        <taxon>Euthyneura</taxon>
        <taxon>Panpulmonata</taxon>
        <taxon>Sacoglossa</taxon>
        <taxon>Placobranchoidea</taxon>
        <taxon>Plakobranchidae</taxon>
        <taxon>Elysia</taxon>
    </lineage>
</organism>
<name>A0AAV4FCJ1_9GAST</name>
<dbReference type="EMBL" id="BMAT01000679">
    <property type="protein sequence ID" value="GFR70932.1"/>
    <property type="molecule type" value="Genomic_DNA"/>
</dbReference>
<feature type="domain" description="Reverse transcriptase" evidence="2">
    <location>
        <begin position="1"/>
        <end position="112"/>
    </location>
</feature>
<sequence length="116" mass="13154">MKQSCVLAPVLFKLFFTCVLRQALQNMKEGIYMQESIFDLLRPPVIKAKTNTKLLQEVLFVDDYDVMTCNSDDLQTTLKKFSQASKNYSLTICLGKTEALLQPAPIFQLFSASYGD</sequence>
<feature type="signal peptide" evidence="1">
    <location>
        <begin position="1"/>
        <end position="23"/>
    </location>
</feature>
<dbReference type="Proteomes" id="UP000762676">
    <property type="component" value="Unassembled WGS sequence"/>
</dbReference>
<feature type="chain" id="PRO_5043495323" description="Reverse transcriptase domain-containing protein" evidence="1">
    <location>
        <begin position="24"/>
        <end position="116"/>
    </location>
</feature>
<evidence type="ECO:0000313" key="3">
    <source>
        <dbReference type="EMBL" id="GFR70932.1"/>
    </source>
</evidence>
<accession>A0AAV4FCJ1</accession>
<evidence type="ECO:0000259" key="2">
    <source>
        <dbReference type="PROSITE" id="PS50878"/>
    </source>
</evidence>
<dbReference type="PROSITE" id="PS50878">
    <property type="entry name" value="RT_POL"/>
    <property type="match status" value="1"/>
</dbReference>
<evidence type="ECO:0000313" key="4">
    <source>
        <dbReference type="Proteomes" id="UP000762676"/>
    </source>
</evidence>
<dbReference type="AlphaFoldDB" id="A0AAV4FCJ1"/>
<comment type="caution">
    <text evidence="3">The sequence shown here is derived from an EMBL/GenBank/DDBJ whole genome shotgun (WGS) entry which is preliminary data.</text>
</comment>
<proteinExistence type="predicted"/>
<dbReference type="InterPro" id="IPR000477">
    <property type="entry name" value="RT_dom"/>
</dbReference>
<gene>
    <name evidence="3" type="ORF">ElyMa_000340000</name>
</gene>
<evidence type="ECO:0000256" key="1">
    <source>
        <dbReference type="SAM" id="SignalP"/>
    </source>
</evidence>
<keyword evidence="4" id="KW-1185">Reference proteome</keyword>